<evidence type="ECO:0000313" key="3">
    <source>
        <dbReference type="EMBL" id="RHG27385.1"/>
    </source>
</evidence>
<dbReference type="GeneID" id="96229284"/>
<evidence type="ECO:0000313" key="4">
    <source>
        <dbReference type="Proteomes" id="UP000095380"/>
    </source>
</evidence>
<evidence type="ECO:0000313" key="6">
    <source>
        <dbReference type="Proteomes" id="UP000284095"/>
    </source>
</evidence>
<dbReference type="Proteomes" id="UP000284095">
    <property type="component" value="Unassembled WGS sequence"/>
</dbReference>
<reference evidence="3 6" key="2">
    <citation type="submission" date="2018-08" db="EMBL/GenBank/DDBJ databases">
        <title>A genome reference for cultivated species of the human gut microbiota.</title>
        <authorList>
            <person name="Zou Y."/>
            <person name="Xue W."/>
            <person name="Luo G."/>
        </authorList>
    </citation>
    <scope>NUCLEOTIDE SEQUENCE [LARGE SCALE GENOMIC DNA]</scope>
    <source>
        <strain evidence="3 6">AM22-22</strain>
    </source>
</reference>
<evidence type="ECO:0000313" key="1">
    <source>
        <dbReference type="EMBL" id="CUO65319.1"/>
    </source>
</evidence>
<name>A0A174GX05_9FIRM</name>
<dbReference type="AlphaFoldDB" id="A0A174GX05"/>
<evidence type="ECO:0000313" key="5">
    <source>
        <dbReference type="Proteomes" id="UP000095485"/>
    </source>
</evidence>
<dbReference type="Proteomes" id="UP000095380">
    <property type="component" value="Unassembled WGS sequence"/>
</dbReference>
<dbReference type="EMBL" id="QRIC01000006">
    <property type="protein sequence ID" value="RHG27385.1"/>
    <property type="molecule type" value="Genomic_DNA"/>
</dbReference>
<dbReference type="Pfam" id="PF12993">
    <property type="entry name" value="DUF3877"/>
    <property type="match status" value="1"/>
</dbReference>
<accession>A0A174GX05</accession>
<dbReference type="EMBL" id="CZAY01000014">
    <property type="protein sequence ID" value="CUP79903.1"/>
    <property type="molecule type" value="Genomic_DNA"/>
</dbReference>
<dbReference type="RefSeq" id="WP_022415081.1">
    <property type="nucleotide sequence ID" value="NZ_CYYM01000024.1"/>
</dbReference>
<dbReference type="Proteomes" id="UP000095485">
    <property type="component" value="Unassembled WGS sequence"/>
</dbReference>
<organism evidence="1 4">
    <name type="scientific">Dorea longicatena</name>
    <dbReference type="NCBI Taxonomy" id="88431"/>
    <lineage>
        <taxon>Bacteria</taxon>
        <taxon>Bacillati</taxon>
        <taxon>Bacillota</taxon>
        <taxon>Clostridia</taxon>
        <taxon>Lachnospirales</taxon>
        <taxon>Lachnospiraceae</taxon>
        <taxon>Dorea</taxon>
    </lineage>
</organism>
<protein>
    <submittedName>
        <fullName evidence="1">DUF based on E. rectale Gene description</fullName>
    </submittedName>
</protein>
<evidence type="ECO:0000313" key="2">
    <source>
        <dbReference type="EMBL" id="CUP79903.1"/>
    </source>
</evidence>
<keyword evidence="6" id="KW-1185">Reference proteome</keyword>
<dbReference type="OrthoDB" id="1820637at2"/>
<gene>
    <name evidence="3" type="ORF">DW265_04480</name>
    <name evidence="1" type="ORF">ERS852408_02643</name>
    <name evidence="2" type="ORF">ERS852526_01999</name>
</gene>
<sequence length="177" mass="21398">MGFKRLEKNLIDIIKEEQAKLGFRKEEIRLYYPLISLNHFFEADDDVDEMQTRLEQFPEEVKKKLGDICVTHKKDRFCLHIPEQGSVYVHEHMAENEFIKKLVELMMNHGIKKEDILAIFQKEAKDIRVGDMHNGEFDFWVRFPEENEDEYYYCFKDEGCHMIYHRFLPEDYADFGF</sequence>
<proteinExistence type="predicted"/>
<reference evidence="4 5" key="1">
    <citation type="submission" date="2015-09" db="EMBL/GenBank/DDBJ databases">
        <authorList>
            <consortium name="Pathogen Informatics"/>
        </authorList>
    </citation>
    <scope>NUCLEOTIDE SEQUENCE [LARGE SCALE GENOMIC DNA]</scope>
    <source>
        <strain evidence="1 4">2789STDY5608851</strain>
        <strain evidence="2 5">2789STDY5834914</strain>
    </source>
</reference>
<dbReference type="STRING" id="88431.ERS852423_01316"/>
<dbReference type="InterPro" id="IPR024539">
    <property type="entry name" value="DUF3877"/>
</dbReference>
<dbReference type="EMBL" id="CYYM01000024">
    <property type="protein sequence ID" value="CUO65319.1"/>
    <property type="molecule type" value="Genomic_DNA"/>
</dbReference>